<dbReference type="Gene3D" id="3.40.605.10">
    <property type="entry name" value="Aldehyde Dehydrogenase, Chain A, domain 1"/>
    <property type="match status" value="1"/>
</dbReference>
<evidence type="ECO:0000313" key="6">
    <source>
        <dbReference type="Proteomes" id="UP001357485"/>
    </source>
</evidence>
<comment type="caution">
    <text evidence="5">The sequence shown here is derived from an EMBL/GenBank/DDBJ whole genome shotgun (WGS) entry which is preliminary data.</text>
</comment>
<keyword evidence="6" id="KW-1185">Reference proteome</keyword>
<evidence type="ECO:0000256" key="2">
    <source>
        <dbReference type="PROSITE-ProRule" id="PRU10007"/>
    </source>
</evidence>
<dbReference type="Gene3D" id="3.40.309.10">
    <property type="entry name" value="Aldehyde Dehydrogenase, Chain A, domain 2"/>
    <property type="match status" value="1"/>
</dbReference>
<feature type="active site" evidence="2">
    <location>
        <position position="96"/>
    </location>
</feature>
<protein>
    <recommendedName>
        <fullName evidence="4">Aldehyde dehydrogenase domain-containing protein</fullName>
    </recommendedName>
</protein>
<evidence type="ECO:0000259" key="4">
    <source>
        <dbReference type="Pfam" id="PF00171"/>
    </source>
</evidence>
<dbReference type="InterPro" id="IPR015590">
    <property type="entry name" value="Aldehyde_DH_dom"/>
</dbReference>
<dbReference type="InterPro" id="IPR016163">
    <property type="entry name" value="Ald_DH_C"/>
</dbReference>
<dbReference type="InterPro" id="IPR029510">
    <property type="entry name" value="Ald_DH_CS_GLU"/>
</dbReference>
<proteinExistence type="inferred from homology"/>
<dbReference type="InterPro" id="IPR016161">
    <property type="entry name" value="Ald_DH/histidinol_DH"/>
</dbReference>
<feature type="non-terminal residue" evidence="5">
    <location>
        <position position="186"/>
    </location>
</feature>
<dbReference type="PANTHER" id="PTHR43353">
    <property type="entry name" value="SUCCINATE-SEMIALDEHYDE DEHYDROGENASE, MITOCHONDRIAL"/>
    <property type="match status" value="1"/>
</dbReference>
<dbReference type="EMBL" id="JAVRRA010027389">
    <property type="protein sequence ID" value="KAK5065945.1"/>
    <property type="molecule type" value="Genomic_DNA"/>
</dbReference>
<sequence length="186" mass="19805">MITRKVGAALAAGCTTVWKPAGETPLSCLAQAVLAQEAGFPKGAINVVTTLEKVAEVGQELCESKLVRKLSFTGSTRVGKLLMQQCSQSLKKLSLELGGNSPFLVFDDAKLETAVEACVMAKFRNSGQTCVTANRIFVQSGIHDKFAEALTKRIKELKVGPGTEEGVFVGPLTHDRAVEKAMSHIA</sequence>
<dbReference type="InterPro" id="IPR016162">
    <property type="entry name" value="Ald_DH_N"/>
</dbReference>
<dbReference type="Proteomes" id="UP001357485">
    <property type="component" value="Unassembled WGS sequence"/>
</dbReference>
<dbReference type="Pfam" id="PF00171">
    <property type="entry name" value="Aldedh"/>
    <property type="match status" value="1"/>
</dbReference>
<evidence type="ECO:0000313" key="5">
    <source>
        <dbReference type="EMBL" id="KAK5065945.1"/>
    </source>
</evidence>
<evidence type="ECO:0000256" key="1">
    <source>
        <dbReference type="ARBA" id="ARBA00023002"/>
    </source>
</evidence>
<dbReference type="InterPro" id="IPR050740">
    <property type="entry name" value="Aldehyde_DH_Superfamily"/>
</dbReference>
<name>A0ABR0JIZ3_9PEZI</name>
<gene>
    <name evidence="5" type="ORF">LTR16_010069</name>
</gene>
<feature type="domain" description="Aldehyde dehydrogenase" evidence="4">
    <location>
        <begin position="1"/>
        <end position="185"/>
    </location>
</feature>
<dbReference type="SUPFAM" id="SSF53720">
    <property type="entry name" value="ALDH-like"/>
    <property type="match status" value="1"/>
</dbReference>
<reference evidence="5 6" key="1">
    <citation type="submission" date="2023-08" db="EMBL/GenBank/DDBJ databases">
        <title>Black Yeasts Isolated from many extreme environments.</title>
        <authorList>
            <person name="Coleine C."/>
            <person name="Stajich J.E."/>
            <person name="Selbmann L."/>
        </authorList>
    </citation>
    <scope>NUCLEOTIDE SEQUENCE [LARGE SCALE GENOMIC DNA]</scope>
    <source>
        <strain evidence="5 6">CCFEE 536</strain>
    </source>
</reference>
<keyword evidence="1 3" id="KW-0560">Oxidoreductase</keyword>
<dbReference type="PROSITE" id="PS00687">
    <property type="entry name" value="ALDEHYDE_DEHYDR_GLU"/>
    <property type="match status" value="1"/>
</dbReference>
<evidence type="ECO:0000256" key="3">
    <source>
        <dbReference type="RuleBase" id="RU003345"/>
    </source>
</evidence>
<organism evidence="5 6">
    <name type="scientific">Cryomyces antarcticus</name>
    <dbReference type="NCBI Taxonomy" id="329879"/>
    <lineage>
        <taxon>Eukaryota</taxon>
        <taxon>Fungi</taxon>
        <taxon>Dikarya</taxon>
        <taxon>Ascomycota</taxon>
        <taxon>Pezizomycotina</taxon>
        <taxon>Dothideomycetes</taxon>
        <taxon>Dothideomycetes incertae sedis</taxon>
        <taxon>Cryomyces</taxon>
    </lineage>
</organism>
<comment type="similarity">
    <text evidence="3">Belongs to the aldehyde dehydrogenase family.</text>
</comment>
<dbReference type="PANTHER" id="PTHR43353:SF5">
    <property type="entry name" value="SUCCINATE-SEMIALDEHYDE DEHYDROGENASE, MITOCHONDRIAL"/>
    <property type="match status" value="1"/>
</dbReference>
<accession>A0ABR0JIZ3</accession>